<evidence type="ECO:0000313" key="1">
    <source>
        <dbReference type="EMBL" id="QFQ12950.1"/>
    </source>
</evidence>
<dbReference type="KEGG" id="alq:C7Y71_007915"/>
<sequence>MCSIGANAQTTVTLNGKTTSGGTFYRDGVPASGSQYSKQWVSASTPQITLSVPSNNMLSYHSNGFALYRGSSNCTYTLSIAQGYSILGIEMKFYNVGSTRVTLSCKGTSATATSSSSSNATTLAVTGINSQSVSINLSASGNVGCYVPVFKVTYDKSGTEYSYTYTLYDKSTNSVINSGSGTAVGTPSGYTFTPPTLTGYTFVSAADGTTMNTLNISGIITSTNLVLYYMPILQNVASASPSKAYTMVTPRGYLRAASSSATEFVATPTGTTSGSNPLHQWTFVTISGKSYLYNVGTKKLASFNAIKGHDLVTSGAARVTSLSSTYKAGYPFVLRFTKGSTTYYLNINGESLAIINDWSTHDDGNVLQMMEVPNVTVTPEVYGVKFTNSAGDIPTLYVDGNEVAFNTEVVLTSGAKISNYLTVNTIATYNGFSTLAEALADANFNGTVDVALPQNATKTVLNVMRGTRLVKTVTLTGLKEGAKVNVNTTIGKPAYVSNIQPQAITATGRDTTITVVYSSSLPMELSDDPASSSATPYLMTLRGYYAYGNNANSTTTFEATNDSYQWTFGGDEYNGITVYNRGRGGYMRIGAASDNSVASFGVTPVAYTIKPNSNQTDGFNLNLPGTNAYVNQRDGRVSTWLDARGDGDAGSCLKVHTLNSVAADLIKELEPYFTYAGCVNALTTETADSLASQYADAVRSPRYTKYTALKAAIDSAQKVEATEGYYIVKSAYSAFVQRQKVEKAMHYDVSTGLIKWQSVDGSEAQIMKLTPVEGTTKFSIYSPLGDAYLSTKTGGVNADASAALGVRPKPVGPAAVALVYNSGGGTNEALHPEGHSNGSGVSGALTGWYADSEASAWRLMPVDITPDSIVCQTTIKVMRGTEVVKTVALNVASGTAINVADAVGTPAYVSSFTPAIITAADSNQTVTVTYTSTLPMELSVNPASSSATPYFMTLNSSNEYYIYGNNAISATNLTNSTNEYLWTFGGDEFNGITVYNRTHGYLRTNGNGTITTFGTTPEAYNIEPNASTPGGFTFFTPNTNRYFYINGSNQIYSSSNYYYYYNPGNYPATCLKIYSPDEVSERLIEYFEPYFTYTGCVNALTSTDSAALAPQFADAKHTPTYTKYLALKSAIDAAQKVEATEGYYIVKSAYSAFVQRQGVEKAIYYNTTSGLFEWQNVDGSLTQIMKLTPVEGTAKFSIYSPLGGVYISSKTGATTINSSNALGFRAMPAGPAAVSLVYNSGGGTNEALHTDGHSNGSGVSGALTGWYADREPSAWRLMPVDFNIDPNAPQTTIKLMRGTNVLRTITLTGVEVGTAINVSNVIGRPPFVADFDPAEITAADTSQTVEVTYTSNLPMELSDDPASSSATSYLMTLKGAYAYGNNTNPTTDFNFYDNAYLWTFGGNEFDGITVYNRAYGYMSVEADIDNSVATFGTTPVAFAIRTNTNENRGFNLNVLGTQAYINYREGKVSTWLDSRGNGDQGSCLKVYTTTIAENGLMESLEPYFTYAGYVNSITKADSAALASQFADAKNTPTYTKYLALKSAIDAAPKVEATEGYYIVKSAYDAFVQKEGEEKAIYYKVSNNFMGWQGYNGSAAQIMKLTAAGGSAYFNIYVPLADVYLANMSGNTNPNKSAAQQFVVIPSDPASVVLGNGSNSYYGALHAEGHRNGNGTDGSLTTWNTSHEASKWRLMPVVIEEFTLIAPEGVYDGDEVMQGFAHPTDAQLPLYIRVYTISSESAGGAQCNTIDSREVAGGEGYVICGEKGKVVPLLPVSGTVDVPAGNMLVAGDGSTVNGGFIIAYKKGEAEAKFWPINGEGLTIPANRSYLPAGTPTRGLEAIFGGLGEDVTGISGVNADSRNAAIYDLQGRRVNKAEKGVYIINGKKVIK</sequence>
<evidence type="ECO:0000313" key="2">
    <source>
        <dbReference type="Proteomes" id="UP000249375"/>
    </source>
</evidence>
<gene>
    <name evidence="1" type="ORF">C7Y71_007915</name>
</gene>
<name>A0A5P8E7T3_9BACT</name>
<protein>
    <submittedName>
        <fullName evidence="1">Uncharacterized protein</fullName>
    </submittedName>
</protein>
<proteinExistence type="predicted"/>
<reference evidence="1 2" key="1">
    <citation type="submission" date="2018-11" db="EMBL/GenBank/DDBJ databases">
        <authorList>
            <person name="Na S.W."/>
            <person name="Baik M."/>
        </authorList>
    </citation>
    <scope>NUCLEOTIDE SEQUENCE [LARGE SCALE GENOMIC DNA]</scope>
    <source>
        <strain evidence="1 2">E39</strain>
    </source>
</reference>
<organism evidence="1 2">
    <name type="scientific">Pseudoprevotella muciniphila</name>
    <dbReference type="NCBI Taxonomy" id="2133944"/>
    <lineage>
        <taxon>Bacteria</taxon>
        <taxon>Pseudomonadati</taxon>
        <taxon>Bacteroidota</taxon>
        <taxon>Bacteroidia</taxon>
        <taxon>Bacteroidales</taxon>
        <taxon>Prevotellaceae</taxon>
        <taxon>Pseudoprevotella</taxon>
    </lineage>
</organism>
<dbReference type="Proteomes" id="UP000249375">
    <property type="component" value="Chromosome"/>
</dbReference>
<keyword evidence="2" id="KW-1185">Reference proteome</keyword>
<dbReference type="EMBL" id="CP033459">
    <property type="protein sequence ID" value="QFQ12950.1"/>
    <property type="molecule type" value="Genomic_DNA"/>
</dbReference>
<accession>A0A5P8E7T3</accession>